<dbReference type="Pfam" id="PF04247">
    <property type="entry name" value="SirB"/>
    <property type="match status" value="1"/>
</dbReference>
<feature type="transmembrane region" description="Helical" evidence="1">
    <location>
        <begin position="70"/>
        <end position="89"/>
    </location>
</feature>
<sequence>MYLALKHAHAGFAYLSILFFFARGGMMLLRPAWLQARPVRILPHVIDTLLLALGVSVAVLMHYSPLSQPWLMAKIIALFFYVGFGTLALRRGRTPAVRATAFAAALGTVMYIVVVAKTKLVWPF</sequence>
<keyword evidence="1" id="KW-0812">Transmembrane</keyword>
<feature type="transmembrane region" description="Helical" evidence="1">
    <location>
        <begin position="12"/>
        <end position="29"/>
    </location>
</feature>
<dbReference type="EMBL" id="CYHA01000001">
    <property type="protein sequence ID" value="CUA81780.1"/>
    <property type="molecule type" value="Genomic_DNA"/>
</dbReference>
<proteinExistence type="predicted"/>
<dbReference type="Proteomes" id="UP000243535">
    <property type="component" value="Unassembled WGS sequence"/>
</dbReference>
<dbReference type="InterPro" id="IPR007360">
    <property type="entry name" value="SirB"/>
</dbReference>
<dbReference type="PANTHER" id="PTHR39594">
    <property type="entry name" value="PROTEIN YCHQ"/>
    <property type="match status" value="1"/>
</dbReference>
<name>A0A0K6GSS3_9NEIS</name>
<dbReference type="OrthoDB" id="5588650at2"/>
<dbReference type="GO" id="GO:0005886">
    <property type="term" value="C:plasma membrane"/>
    <property type="evidence" value="ECO:0007669"/>
    <property type="project" value="TreeGrafter"/>
</dbReference>
<gene>
    <name evidence="2" type="ORF">Ga0061063_0626</name>
</gene>
<reference evidence="3" key="1">
    <citation type="submission" date="2015-08" db="EMBL/GenBank/DDBJ databases">
        <authorList>
            <person name="Varghese N."/>
        </authorList>
    </citation>
    <scope>NUCLEOTIDE SEQUENCE [LARGE SCALE GENOMIC DNA]</scope>
    <source>
        <strain evidence="3">DSM 17901</strain>
    </source>
</reference>
<evidence type="ECO:0000256" key="1">
    <source>
        <dbReference type="SAM" id="Phobius"/>
    </source>
</evidence>
<organism evidence="2 3">
    <name type="scientific">Gulbenkiania indica</name>
    <dbReference type="NCBI Taxonomy" id="375574"/>
    <lineage>
        <taxon>Bacteria</taxon>
        <taxon>Pseudomonadati</taxon>
        <taxon>Pseudomonadota</taxon>
        <taxon>Betaproteobacteria</taxon>
        <taxon>Neisseriales</taxon>
        <taxon>Chromobacteriaceae</taxon>
        <taxon>Gulbenkiania</taxon>
    </lineage>
</organism>
<dbReference type="PIRSF" id="PIRSF005610">
    <property type="entry name" value="SirB"/>
    <property type="match status" value="1"/>
</dbReference>
<accession>A0A0K6GSS3</accession>
<evidence type="ECO:0000313" key="3">
    <source>
        <dbReference type="Proteomes" id="UP000243535"/>
    </source>
</evidence>
<keyword evidence="1" id="KW-1133">Transmembrane helix</keyword>
<dbReference type="AlphaFoldDB" id="A0A0K6GSS3"/>
<protein>
    <submittedName>
        <fullName evidence="2">Uncharacterized membrane protein SirB2</fullName>
    </submittedName>
</protein>
<feature type="transmembrane region" description="Helical" evidence="1">
    <location>
        <begin position="96"/>
        <end position="116"/>
    </location>
</feature>
<dbReference type="STRING" id="375574.GCA_001418035_00424"/>
<keyword evidence="3" id="KW-1185">Reference proteome</keyword>
<dbReference type="PANTHER" id="PTHR39594:SF1">
    <property type="entry name" value="PROTEIN YCHQ"/>
    <property type="match status" value="1"/>
</dbReference>
<feature type="transmembrane region" description="Helical" evidence="1">
    <location>
        <begin position="41"/>
        <end position="64"/>
    </location>
</feature>
<evidence type="ECO:0000313" key="2">
    <source>
        <dbReference type="EMBL" id="CUA81780.1"/>
    </source>
</evidence>
<keyword evidence="1" id="KW-0472">Membrane</keyword>